<organism evidence="2 3">
    <name type="scientific">Nesterenkonia cremea</name>
    <dbReference type="NCBI Taxonomy" id="1882340"/>
    <lineage>
        <taxon>Bacteria</taxon>
        <taxon>Bacillati</taxon>
        <taxon>Actinomycetota</taxon>
        <taxon>Actinomycetes</taxon>
        <taxon>Micrococcales</taxon>
        <taxon>Micrococcaceae</taxon>
        <taxon>Nesterenkonia</taxon>
    </lineage>
</organism>
<protein>
    <submittedName>
        <fullName evidence="2">Uncharacterized protein</fullName>
    </submittedName>
</protein>
<dbReference type="AlphaFoldDB" id="A0A917AV09"/>
<keyword evidence="3" id="KW-1185">Reference proteome</keyword>
<dbReference type="InterPro" id="IPR015943">
    <property type="entry name" value="WD40/YVTN_repeat-like_dom_sf"/>
</dbReference>
<evidence type="ECO:0000313" key="2">
    <source>
        <dbReference type="EMBL" id="GGE74445.1"/>
    </source>
</evidence>
<dbReference type="Gene3D" id="2.130.10.10">
    <property type="entry name" value="YVTN repeat-like/Quinoprotein amine dehydrogenase"/>
    <property type="match status" value="1"/>
</dbReference>
<proteinExistence type="predicted"/>
<evidence type="ECO:0000313" key="3">
    <source>
        <dbReference type="Proteomes" id="UP000633136"/>
    </source>
</evidence>
<name>A0A917AV09_9MICC</name>
<comment type="caution">
    <text evidence="2">The sequence shown here is derived from an EMBL/GenBank/DDBJ whole genome shotgun (WGS) entry which is preliminary data.</text>
</comment>
<accession>A0A917AV09</accession>
<gene>
    <name evidence="2" type="ORF">GCM10011401_22100</name>
</gene>
<feature type="compositionally biased region" description="Polar residues" evidence="1">
    <location>
        <begin position="140"/>
        <end position="151"/>
    </location>
</feature>
<dbReference type="SUPFAM" id="SSF50998">
    <property type="entry name" value="Quinoprotein alcohol dehydrogenase-like"/>
    <property type="match status" value="1"/>
</dbReference>
<reference evidence="2" key="1">
    <citation type="journal article" date="2014" name="Int. J. Syst. Evol. Microbiol.">
        <title>Complete genome sequence of Corynebacterium casei LMG S-19264T (=DSM 44701T), isolated from a smear-ripened cheese.</title>
        <authorList>
            <consortium name="US DOE Joint Genome Institute (JGI-PGF)"/>
            <person name="Walter F."/>
            <person name="Albersmeier A."/>
            <person name="Kalinowski J."/>
            <person name="Ruckert C."/>
        </authorList>
    </citation>
    <scope>NUCLEOTIDE SEQUENCE</scope>
    <source>
        <strain evidence="2">CGMCC 1.15388</strain>
    </source>
</reference>
<dbReference type="Proteomes" id="UP000633136">
    <property type="component" value="Unassembled WGS sequence"/>
</dbReference>
<evidence type="ECO:0000256" key="1">
    <source>
        <dbReference type="SAM" id="MobiDB-lite"/>
    </source>
</evidence>
<feature type="region of interest" description="Disordered" evidence="1">
    <location>
        <begin position="134"/>
        <end position="178"/>
    </location>
</feature>
<dbReference type="InterPro" id="IPR011047">
    <property type="entry name" value="Quinoprotein_ADH-like_sf"/>
</dbReference>
<reference evidence="2" key="2">
    <citation type="submission" date="2020-09" db="EMBL/GenBank/DDBJ databases">
        <authorList>
            <person name="Sun Q."/>
            <person name="Zhou Y."/>
        </authorList>
    </citation>
    <scope>NUCLEOTIDE SEQUENCE</scope>
    <source>
        <strain evidence="2">CGMCC 1.15388</strain>
    </source>
</reference>
<dbReference type="EMBL" id="BMIS01000010">
    <property type="protein sequence ID" value="GGE74445.1"/>
    <property type="molecule type" value="Genomic_DNA"/>
</dbReference>
<sequence length="178" mass="19092">MTVALGAGIFTWQTSDSTGAAEHTVGSEDWISSAPEVTSAEEALTENYTEELWSHSLDPEDQAPWLEAGVLLADSEDDDLVLLDTETGQEKARVPLEGTAEYTVEFLAEGVPAAGVYTGEQFVAITAEGEGQTWELEDGQQPSSMGTTPMVTSEEGETSALLFGEEEPVEAEGNPYYY</sequence>